<accession>A0ABV6YSE6</accession>
<evidence type="ECO:0000313" key="2">
    <source>
        <dbReference type="Proteomes" id="UP001594351"/>
    </source>
</evidence>
<gene>
    <name evidence="1" type="ORF">ACFL27_02785</name>
</gene>
<comment type="caution">
    <text evidence="1">The sequence shown here is derived from an EMBL/GenBank/DDBJ whole genome shotgun (WGS) entry which is preliminary data.</text>
</comment>
<reference evidence="1 2" key="1">
    <citation type="submission" date="2024-09" db="EMBL/GenBank/DDBJ databases">
        <title>Laminarin stimulates single cell rates of sulfate reduction while oxygen inhibits transcriptomic activity in coastal marine sediment.</title>
        <authorList>
            <person name="Lindsay M."/>
            <person name="Orcutt B."/>
            <person name="Emerson D."/>
            <person name="Stepanauskas R."/>
            <person name="D'Angelo T."/>
        </authorList>
    </citation>
    <scope>NUCLEOTIDE SEQUENCE [LARGE SCALE GENOMIC DNA]</scope>
    <source>
        <strain evidence="1">SAG AM-311-K15</strain>
    </source>
</reference>
<organism evidence="1 2">
    <name type="scientific">candidate division CSSED10-310 bacterium</name>
    <dbReference type="NCBI Taxonomy" id="2855610"/>
    <lineage>
        <taxon>Bacteria</taxon>
        <taxon>Bacteria division CSSED10-310</taxon>
    </lineage>
</organism>
<evidence type="ECO:0000313" key="1">
    <source>
        <dbReference type="EMBL" id="MFC1849112.1"/>
    </source>
</evidence>
<sequence>MKMSGDVRVKTDVKHKELYNDMKNLAVGDMHELFFICACIGYLAGEQKALGTKGDDRFWSKTITPEEYTCYYAMILDRTDIDLMAIQDDKVVMQEIEKYANAGMQILIDDLLVDYFPQKNTLKIEKSQVSRELPKALLGYIFEKIQ</sequence>
<proteinExistence type="predicted"/>
<dbReference type="Proteomes" id="UP001594351">
    <property type="component" value="Unassembled WGS sequence"/>
</dbReference>
<dbReference type="EMBL" id="JBHPBY010000021">
    <property type="protein sequence ID" value="MFC1849112.1"/>
    <property type="molecule type" value="Genomic_DNA"/>
</dbReference>
<protein>
    <submittedName>
        <fullName evidence="1">Uncharacterized protein</fullName>
    </submittedName>
</protein>
<name>A0ABV6YSE6_UNCC1</name>
<keyword evidence="2" id="KW-1185">Reference proteome</keyword>